<dbReference type="PANTHER" id="PTHR42085:SF1">
    <property type="entry name" value="F-BOX DOMAIN-CONTAINING PROTEIN"/>
    <property type="match status" value="1"/>
</dbReference>
<gene>
    <name evidence="2" type="ORF">CLO192961_LOCUS319612</name>
</gene>
<reference evidence="2 3" key="1">
    <citation type="submission" date="2019-06" db="EMBL/GenBank/DDBJ databases">
        <authorList>
            <person name="Broberg M."/>
        </authorList>
    </citation>
    <scope>NUCLEOTIDE SEQUENCE [LARGE SCALE GENOMIC DNA]</scope>
</reference>
<evidence type="ECO:0000313" key="2">
    <source>
        <dbReference type="EMBL" id="VUC32042.1"/>
    </source>
</evidence>
<dbReference type="Proteomes" id="UP000766486">
    <property type="component" value="Unassembled WGS sequence"/>
</dbReference>
<comment type="caution">
    <text evidence="2">The sequence shown here is derived from an EMBL/GenBank/DDBJ whole genome shotgun (WGS) entry which is preliminary data.</text>
</comment>
<proteinExistence type="predicted"/>
<sequence>MGAFPFLELPRELRDQIYIQYFTAPDKTYVYDFHSKKLRLSDKTPISVGLALTCKTVNHETRGMGLRLNTITFYPIYSDELRALASRFGQAMYHLKGTITSTLSTISSVMNYNNPHEPRPLTRLKELVYPDRNFEDWNLESILSMDVDPWRIPTESEVENLVAILFKAKEEARGKKYTEGLDYLYAWHPDHGKYRFSAASAAIYFLRSIPDQRRHMRNMVICEDRRSVAYPEWHGRGLVPFCQENPALRITRRVSLWGNIFRHDMDERHWQYQVCTRNAINKLSLDRATTVLAAWIAEAGILPSIGMPTGQYTLFLDGDPLSEKTSEIFGGYIQRAALLQDVIVKAPRGADWTFIQVHRYMDHFISELFPQMLKDLSDNPRSGLIQCNFDPGQRSVSAEEILATHPEWDPYDWDEDLWNWPGGEEETIVPGLTAMQMEDMVDSFRELYPNGPPLRCQSGDPPDWAVEVDSDIEPDEGEDQNEGDGTDGGGDHDSDSNDEADAHEADV</sequence>
<dbReference type="InterPro" id="IPR038883">
    <property type="entry name" value="AN11006-like"/>
</dbReference>
<feature type="compositionally biased region" description="Basic and acidic residues" evidence="1">
    <location>
        <begin position="489"/>
        <end position="507"/>
    </location>
</feature>
<feature type="region of interest" description="Disordered" evidence="1">
    <location>
        <begin position="449"/>
        <end position="507"/>
    </location>
</feature>
<name>A0ABY6ULF4_BIOOC</name>
<organism evidence="2 3">
    <name type="scientific">Bionectria ochroleuca</name>
    <name type="common">Gliocladium roseum</name>
    <dbReference type="NCBI Taxonomy" id="29856"/>
    <lineage>
        <taxon>Eukaryota</taxon>
        <taxon>Fungi</taxon>
        <taxon>Dikarya</taxon>
        <taxon>Ascomycota</taxon>
        <taxon>Pezizomycotina</taxon>
        <taxon>Sordariomycetes</taxon>
        <taxon>Hypocreomycetidae</taxon>
        <taxon>Hypocreales</taxon>
        <taxon>Bionectriaceae</taxon>
        <taxon>Clonostachys</taxon>
    </lineage>
</organism>
<feature type="compositionally biased region" description="Acidic residues" evidence="1">
    <location>
        <begin position="466"/>
        <end position="485"/>
    </location>
</feature>
<dbReference type="PANTHER" id="PTHR42085">
    <property type="entry name" value="F-BOX DOMAIN-CONTAINING PROTEIN"/>
    <property type="match status" value="1"/>
</dbReference>
<evidence type="ECO:0000256" key="1">
    <source>
        <dbReference type="SAM" id="MobiDB-lite"/>
    </source>
</evidence>
<evidence type="ECO:0000313" key="3">
    <source>
        <dbReference type="Proteomes" id="UP000766486"/>
    </source>
</evidence>
<accession>A0ABY6ULF4</accession>
<keyword evidence="3" id="KW-1185">Reference proteome</keyword>
<dbReference type="EMBL" id="CABFNS010000839">
    <property type="protein sequence ID" value="VUC32042.1"/>
    <property type="molecule type" value="Genomic_DNA"/>
</dbReference>
<protein>
    <recommendedName>
        <fullName evidence="4">HNH nuclease domain-containing protein</fullName>
    </recommendedName>
</protein>
<evidence type="ECO:0008006" key="4">
    <source>
        <dbReference type="Google" id="ProtNLM"/>
    </source>
</evidence>